<evidence type="ECO:0000259" key="1">
    <source>
        <dbReference type="Pfam" id="PF13460"/>
    </source>
</evidence>
<dbReference type="InterPro" id="IPR016040">
    <property type="entry name" value="NAD(P)-bd_dom"/>
</dbReference>
<evidence type="ECO:0000313" key="3">
    <source>
        <dbReference type="Proteomes" id="UP001597438"/>
    </source>
</evidence>
<dbReference type="Pfam" id="PF13460">
    <property type="entry name" value="NAD_binding_10"/>
    <property type="match status" value="1"/>
</dbReference>
<dbReference type="RefSeq" id="WP_251739829.1">
    <property type="nucleotide sequence ID" value="NZ_JBHUOJ010000004.1"/>
</dbReference>
<keyword evidence="3" id="KW-1185">Reference proteome</keyword>
<dbReference type="InterPro" id="IPR051783">
    <property type="entry name" value="NAD(P)-dependent_oxidoreduct"/>
</dbReference>
<dbReference type="PANTHER" id="PTHR48079:SF6">
    <property type="entry name" value="NAD(P)-BINDING DOMAIN-CONTAINING PROTEIN-RELATED"/>
    <property type="match status" value="1"/>
</dbReference>
<accession>A0ABW5X3E2</accession>
<name>A0ABW5X3E2_9FLAO</name>
<comment type="caution">
    <text evidence="2">The sequence shown here is derived from an EMBL/GenBank/DDBJ whole genome shotgun (WGS) entry which is preliminary data.</text>
</comment>
<dbReference type="PANTHER" id="PTHR48079">
    <property type="entry name" value="PROTEIN YEEZ"/>
    <property type="match status" value="1"/>
</dbReference>
<dbReference type="InterPro" id="IPR036291">
    <property type="entry name" value="NAD(P)-bd_dom_sf"/>
</dbReference>
<dbReference type="SUPFAM" id="SSF51735">
    <property type="entry name" value="NAD(P)-binding Rossmann-fold domains"/>
    <property type="match status" value="1"/>
</dbReference>
<dbReference type="Gene3D" id="3.40.50.720">
    <property type="entry name" value="NAD(P)-binding Rossmann-like Domain"/>
    <property type="match status" value="1"/>
</dbReference>
<gene>
    <name evidence="2" type="ORF">ACFSYS_01195</name>
</gene>
<feature type="domain" description="NAD(P)-binding" evidence="1">
    <location>
        <begin position="9"/>
        <end position="199"/>
    </location>
</feature>
<evidence type="ECO:0000313" key="2">
    <source>
        <dbReference type="EMBL" id="MFD2831883.1"/>
    </source>
</evidence>
<dbReference type="Proteomes" id="UP001597438">
    <property type="component" value="Unassembled WGS sequence"/>
</dbReference>
<dbReference type="EMBL" id="JBHUOJ010000004">
    <property type="protein sequence ID" value="MFD2831883.1"/>
    <property type="molecule type" value="Genomic_DNA"/>
</dbReference>
<sequence length="270" mass="30454">MKISILGCGWLGLELGKNLVNLRHDVKGSVTKHEKLNELQAAGIVPYSIKTFESGIQGDIRNFLSGSQFLIIDIPPGLRKNPDLDFVQKVKNLVPHIERANIIRVLFVSSTSVYADTADFRTYSEKDNTNENDNPASQLAEAEKVFLDHPKIDASILRFGGLYGPERHPVNFLSGRENLKNADAPVNLVHRDDCIQAILKLINLQKDNQVWNLVTPEYPSKKNYYTKIAKLRNLEPPNFAENSDSLGKKISSEKIQKELKFQFKKGVWNA</sequence>
<protein>
    <submittedName>
        <fullName evidence="2">NAD(P)H-binding protein</fullName>
    </submittedName>
</protein>
<reference evidence="3" key="1">
    <citation type="journal article" date="2019" name="Int. J. Syst. Evol. Microbiol.">
        <title>The Global Catalogue of Microorganisms (GCM) 10K type strain sequencing project: providing services to taxonomists for standard genome sequencing and annotation.</title>
        <authorList>
            <consortium name="The Broad Institute Genomics Platform"/>
            <consortium name="The Broad Institute Genome Sequencing Center for Infectious Disease"/>
            <person name="Wu L."/>
            <person name="Ma J."/>
        </authorList>
    </citation>
    <scope>NUCLEOTIDE SEQUENCE [LARGE SCALE GENOMIC DNA]</scope>
    <source>
        <strain evidence="3">KCTC 52925</strain>
    </source>
</reference>
<proteinExistence type="predicted"/>
<organism evidence="2 3">
    <name type="scientific">Christiangramia antarctica</name>
    <dbReference type="NCBI Taxonomy" id="2058158"/>
    <lineage>
        <taxon>Bacteria</taxon>
        <taxon>Pseudomonadati</taxon>
        <taxon>Bacteroidota</taxon>
        <taxon>Flavobacteriia</taxon>
        <taxon>Flavobacteriales</taxon>
        <taxon>Flavobacteriaceae</taxon>
        <taxon>Christiangramia</taxon>
    </lineage>
</organism>